<protein>
    <recommendedName>
        <fullName evidence="4">Secreted protein</fullName>
    </recommendedName>
</protein>
<gene>
    <name evidence="2" type="ORF">PSI9734_00567</name>
</gene>
<feature type="chain" id="PRO_5028915182" description="Secreted protein" evidence="1">
    <location>
        <begin position="22"/>
        <end position="95"/>
    </location>
</feature>
<evidence type="ECO:0000313" key="2">
    <source>
        <dbReference type="EMBL" id="CAB0149996.1"/>
    </source>
</evidence>
<dbReference type="RefSeq" id="WP_173919587.1">
    <property type="nucleotide sequence ID" value="NZ_CADCXY010000001.1"/>
</dbReference>
<accession>A0A6S6WM35</accession>
<feature type="signal peptide" evidence="1">
    <location>
        <begin position="1"/>
        <end position="21"/>
    </location>
</feature>
<evidence type="ECO:0000256" key="1">
    <source>
        <dbReference type="SAM" id="SignalP"/>
    </source>
</evidence>
<dbReference type="EMBL" id="CADCXY010000001">
    <property type="protein sequence ID" value="CAB0149996.1"/>
    <property type="molecule type" value="Genomic_DNA"/>
</dbReference>
<name>A0A6S6WM35_9GAMM</name>
<evidence type="ECO:0000313" key="3">
    <source>
        <dbReference type="Proteomes" id="UP000481517"/>
    </source>
</evidence>
<keyword evidence="1" id="KW-0732">Signal</keyword>
<dbReference type="Proteomes" id="UP000481517">
    <property type="component" value="Unassembled WGS sequence"/>
</dbReference>
<reference evidence="2 3" key="1">
    <citation type="submission" date="2020-02" db="EMBL/GenBank/DDBJ databases">
        <authorList>
            <person name="Rodrigo-Torres L."/>
            <person name="Arahal R. D."/>
            <person name="Lucena T."/>
        </authorList>
    </citation>
    <scope>NUCLEOTIDE SEQUENCE [LARGE SCALE GENOMIC DNA]</scope>
    <source>
        <strain evidence="2 3">CECT 9734</strain>
    </source>
</reference>
<organism evidence="2 3">
    <name type="scientific">Pseudidiomarina piscicola</name>
    <dbReference type="NCBI Taxonomy" id="2614830"/>
    <lineage>
        <taxon>Bacteria</taxon>
        <taxon>Pseudomonadati</taxon>
        <taxon>Pseudomonadota</taxon>
        <taxon>Gammaproteobacteria</taxon>
        <taxon>Alteromonadales</taxon>
        <taxon>Idiomarinaceae</taxon>
        <taxon>Pseudidiomarina</taxon>
    </lineage>
</organism>
<evidence type="ECO:0008006" key="4">
    <source>
        <dbReference type="Google" id="ProtNLM"/>
    </source>
</evidence>
<dbReference type="AlphaFoldDB" id="A0A6S6WM35"/>
<keyword evidence="3" id="KW-1185">Reference proteome</keyword>
<proteinExistence type="predicted"/>
<sequence length="95" mass="10034">MFIRLLLLITVFSVGTSSAVAHEPVAENDCQTLENVNQAALYVANDEHDSDDNACLTTSPATSQPAVAVFHSLVLTAPRASLIRTADARAPPSLT</sequence>